<evidence type="ECO:0000256" key="1">
    <source>
        <dbReference type="ARBA" id="ARBA00001974"/>
    </source>
</evidence>
<dbReference type="AlphaFoldDB" id="A0A9P1H273"/>
<comment type="cofactor">
    <cofactor evidence="1">
        <name>FAD</name>
        <dbReference type="ChEBI" id="CHEBI:57692"/>
    </cofactor>
</comment>
<dbReference type="GO" id="GO:0071949">
    <property type="term" value="F:FAD binding"/>
    <property type="evidence" value="ECO:0007669"/>
    <property type="project" value="InterPro"/>
</dbReference>
<proteinExistence type="predicted"/>
<organism evidence="7 8">
    <name type="scientific">Parascedosporium putredinis</name>
    <dbReference type="NCBI Taxonomy" id="1442378"/>
    <lineage>
        <taxon>Eukaryota</taxon>
        <taxon>Fungi</taxon>
        <taxon>Dikarya</taxon>
        <taxon>Ascomycota</taxon>
        <taxon>Pezizomycotina</taxon>
        <taxon>Sordariomycetes</taxon>
        <taxon>Hypocreomycetidae</taxon>
        <taxon>Microascales</taxon>
        <taxon>Microascaceae</taxon>
        <taxon>Parascedosporium</taxon>
    </lineage>
</organism>
<gene>
    <name evidence="7" type="ORF">PPNO1_LOCUS3747</name>
</gene>
<sequence>MCNNPAPFYYDETAAEGEGPSILAAIDPEDNLFFPVVCTYKDASSAKIYLVNADIEAGIQMLQSANFKYTITNGDVDKCYLLRLSATNRGEGDWAEWDEEVVAAYEEDPLVWTFDDSLFGEGDDDWAWLDELLLDLEHLDWSDEDLLAIWGDLMFEDDDWEILDDEDAWDLWFDYDETEEDAASEAARVGHGHSSILIEPLRSMSSLKPVLISGAGLSSLLLAQSLRVSGIPYRIFERDASFVFRAQGYRLRLSAEGLDAIESVLDLSLFQRFWERCGKTGGSGFVEFNAVTGEETERRMQEGLASRGGKVVGISRGDMRKVFAEGCEEHIEWSKHVVGYEVTDDGVRALFADGSKSVEGSLLVGGEGIYSKVARQLSGASSRWVFRLKDDTKPGGLAFIITNVRPGELDDPDVQFGWTMGGQPGVIRAPNDDYAIVGKQAADIAKGIAELAPPWDNEPRVTVIGDAVHSMTPAGGIGANTTVQDSALLGRLLREAGGFGPGVTAAYEKEMRVYASAAVGQSYSMAVNSFGIKIDEESSATV</sequence>
<dbReference type="PRINTS" id="PR00420">
    <property type="entry name" value="RNGMNOXGNASE"/>
</dbReference>
<evidence type="ECO:0000313" key="7">
    <source>
        <dbReference type="EMBL" id="CAI4214012.1"/>
    </source>
</evidence>
<dbReference type="Gene3D" id="3.50.50.60">
    <property type="entry name" value="FAD/NAD(P)-binding domain"/>
    <property type="match status" value="2"/>
</dbReference>
<dbReference type="SUPFAM" id="SSF51905">
    <property type="entry name" value="FAD/NAD(P)-binding domain"/>
    <property type="match status" value="1"/>
</dbReference>
<evidence type="ECO:0000256" key="5">
    <source>
        <dbReference type="ARBA" id="ARBA00023033"/>
    </source>
</evidence>
<keyword evidence="3" id="KW-0274">FAD</keyword>
<dbReference type="InterPro" id="IPR036188">
    <property type="entry name" value="FAD/NAD-bd_sf"/>
</dbReference>
<reference evidence="7" key="1">
    <citation type="submission" date="2022-11" db="EMBL/GenBank/DDBJ databases">
        <authorList>
            <person name="Scott C."/>
            <person name="Bruce N."/>
        </authorList>
    </citation>
    <scope>NUCLEOTIDE SEQUENCE</scope>
</reference>
<protein>
    <recommendedName>
        <fullName evidence="6">FAD-binding domain-containing protein</fullName>
    </recommendedName>
</protein>
<evidence type="ECO:0000256" key="4">
    <source>
        <dbReference type="ARBA" id="ARBA00023002"/>
    </source>
</evidence>
<evidence type="ECO:0000256" key="2">
    <source>
        <dbReference type="ARBA" id="ARBA00022630"/>
    </source>
</evidence>
<keyword evidence="2" id="KW-0285">Flavoprotein</keyword>
<keyword evidence="4" id="KW-0560">Oxidoreductase</keyword>
<evidence type="ECO:0000313" key="8">
    <source>
        <dbReference type="Proteomes" id="UP000838763"/>
    </source>
</evidence>
<keyword evidence="5" id="KW-0503">Monooxygenase</keyword>
<name>A0A9P1H273_9PEZI</name>
<dbReference type="Pfam" id="PF01494">
    <property type="entry name" value="FAD_binding_3"/>
    <property type="match status" value="1"/>
</dbReference>
<comment type="caution">
    <text evidence="7">The sequence shown here is derived from an EMBL/GenBank/DDBJ whole genome shotgun (WGS) entry which is preliminary data.</text>
</comment>
<feature type="domain" description="FAD-binding" evidence="6">
    <location>
        <begin position="452"/>
        <end position="519"/>
    </location>
</feature>
<dbReference type="EMBL" id="CALLCH030000010">
    <property type="protein sequence ID" value="CAI4214012.1"/>
    <property type="molecule type" value="Genomic_DNA"/>
</dbReference>
<evidence type="ECO:0000259" key="6">
    <source>
        <dbReference type="Pfam" id="PF01494"/>
    </source>
</evidence>
<dbReference type="PANTHER" id="PTHR47178:SF5">
    <property type="entry name" value="FAD-BINDING DOMAIN-CONTAINING PROTEIN"/>
    <property type="match status" value="1"/>
</dbReference>
<dbReference type="GO" id="GO:0004497">
    <property type="term" value="F:monooxygenase activity"/>
    <property type="evidence" value="ECO:0007669"/>
    <property type="project" value="UniProtKB-KW"/>
</dbReference>
<dbReference type="PANTHER" id="PTHR47178">
    <property type="entry name" value="MONOOXYGENASE, FAD-BINDING"/>
    <property type="match status" value="1"/>
</dbReference>
<dbReference type="OrthoDB" id="655030at2759"/>
<accession>A0A9P1H273</accession>
<evidence type="ECO:0000256" key="3">
    <source>
        <dbReference type="ARBA" id="ARBA00022827"/>
    </source>
</evidence>
<dbReference type="InterPro" id="IPR002938">
    <property type="entry name" value="FAD-bd"/>
</dbReference>
<keyword evidence="8" id="KW-1185">Reference proteome</keyword>
<dbReference type="Proteomes" id="UP000838763">
    <property type="component" value="Unassembled WGS sequence"/>
</dbReference>